<feature type="domain" description="AMP-dependent synthetase/ligase" evidence="2">
    <location>
        <begin position="96"/>
        <end position="470"/>
    </location>
</feature>
<dbReference type="Proteomes" id="UP000522262">
    <property type="component" value="Unassembled WGS sequence"/>
</dbReference>
<organism evidence="4 5">
    <name type="scientific">Fusarium mexicanum</name>
    <dbReference type="NCBI Taxonomy" id="751941"/>
    <lineage>
        <taxon>Eukaryota</taxon>
        <taxon>Fungi</taxon>
        <taxon>Dikarya</taxon>
        <taxon>Ascomycota</taxon>
        <taxon>Pezizomycotina</taxon>
        <taxon>Sordariomycetes</taxon>
        <taxon>Hypocreomycetidae</taxon>
        <taxon>Hypocreales</taxon>
        <taxon>Nectriaceae</taxon>
        <taxon>Fusarium</taxon>
        <taxon>Fusarium fujikuroi species complex</taxon>
    </lineage>
</organism>
<dbReference type="PANTHER" id="PTHR42921">
    <property type="entry name" value="ACETOACETYL-COA SYNTHETASE"/>
    <property type="match status" value="1"/>
</dbReference>
<reference evidence="4 5" key="1">
    <citation type="submission" date="2020-05" db="EMBL/GenBank/DDBJ databases">
        <title>Identification and distribution of gene clusters putatively required for synthesis of sphingolipid metabolism inhibitors in phylogenetically diverse species of the filamentous fungus Fusarium.</title>
        <authorList>
            <person name="Kim H.-S."/>
            <person name="Busman M."/>
            <person name="Brown D.W."/>
            <person name="Divon H."/>
            <person name="Uhlig S."/>
            <person name="Proctor R.H."/>
        </authorList>
    </citation>
    <scope>NUCLEOTIDE SEQUENCE [LARGE SCALE GENOMIC DNA]</scope>
    <source>
        <strain evidence="4 5">NRRL 53147</strain>
    </source>
</reference>
<dbReference type="PROSITE" id="PS00455">
    <property type="entry name" value="AMP_BINDING"/>
    <property type="match status" value="1"/>
</dbReference>
<dbReference type="GO" id="GO:0030729">
    <property type="term" value="F:acetoacetate-CoA ligase activity"/>
    <property type="evidence" value="ECO:0007669"/>
    <property type="project" value="TreeGrafter"/>
</dbReference>
<dbReference type="Pfam" id="PF00501">
    <property type="entry name" value="AMP-binding"/>
    <property type="match status" value="1"/>
</dbReference>
<dbReference type="InterPro" id="IPR032387">
    <property type="entry name" value="ACAS_N"/>
</dbReference>
<evidence type="ECO:0000313" key="4">
    <source>
        <dbReference type="EMBL" id="KAF5555121.1"/>
    </source>
</evidence>
<dbReference type="SUPFAM" id="SSF56801">
    <property type="entry name" value="Acetyl-CoA synthetase-like"/>
    <property type="match status" value="2"/>
</dbReference>
<comment type="caution">
    <text evidence="4">The sequence shown here is derived from an EMBL/GenBank/DDBJ whole genome shotgun (WGS) entry which is preliminary data.</text>
</comment>
<dbReference type="Pfam" id="PF16177">
    <property type="entry name" value="ACAS_N"/>
    <property type="match status" value="1"/>
</dbReference>
<dbReference type="PANTHER" id="PTHR42921:SF1">
    <property type="entry name" value="ACETOACETYL-COA SYNTHETASE"/>
    <property type="match status" value="1"/>
</dbReference>
<dbReference type="EMBL" id="JAAOAM010000038">
    <property type="protein sequence ID" value="KAF5555121.1"/>
    <property type="molecule type" value="Genomic_DNA"/>
</dbReference>
<dbReference type="Gene3D" id="3.30.300.30">
    <property type="match status" value="1"/>
</dbReference>
<evidence type="ECO:0000259" key="2">
    <source>
        <dbReference type="Pfam" id="PF00501"/>
    </source>
</evidence>
<evidence type="ECO:0000256" key="1">
    <source>
        <dbReference type="ARBA" id="ARBA00006432"/>
    </source>
</evidence>
<dbReference type="AlphaFoldDB" id="A0A8H5JL43"/>
<proteinExistence type="inferred from homology"/>
<dbReference type="InterPro" id="IPR045851">
    <property type="entry name" value="AMP-bd_C_sf"/>
</dbReference>
<sequence length="655" mass="73181">MTSWVHPSPQLTQLDAFRRHVNMKYSLDLAGYEQLQKWSVDNTEPFYREIWDFCGFVYSEPPTNIVSNSSTMWPRPEWFTGARLNFTENLLAVGLAAHPNKIAVSACREGGTEWRHLTWKQLEQHVAQYASALRHAGIKAGDRVAAIMTNSIEAVLVLLACGSLGAIFSSASPEMGSQGILERYTQSRPKLLFAESRILYGGKSRDLRRKLETVVKELREHVVELDNVIISGPAWEDNNLVSLEKFLSVPFEPLRFEQVPFDYPVYILYSSGTTGPPKCICHSGGGALLKHKIDLVLGMDLGLHSTYYQYTTTGWMMWNVLVGALSVGSKIVLYDGSPLHPTSSDQLRFLEEQSITHWGTSPKFLGTLMRNLRHPPSQVLSLQAVLVSGSALSAEICDWFYTVFPQEVGLFNGSGGTDMLGCIIGATVLSHIRGNELATATLGMKVEIWDQAGHNIEESGQEGELVITKPFPSMPVTFWGKGGTEMYRKAYFDTFPGVWTHGDFVSRTNTKGYLIHGRSDGVLNPNGKNFHPFPHLTTRKVNNNLQGVRFGTAELYGVLDKFSEVDDCIAVGHRRHQDGDEEVLLFIKMRDKGVLQEPLLSKIRDAIRTMLSPRHVPAHILPVEDIPYTMSGKKVENALRSIMLRENVKNTSAIR</sequence>
<keyword evidence="4" id="KW-0436">Ligase</keyword>
<evidence type="ECO:0000313" key="5">
    <source>
        <dbReference type="Proteomes" id="UP000522262"/>
    </source>
</evidence>
<dbReference type="InterPro" id="IPR020845">
    <property type="entry name" value="AMP-binding_CS"/>
</dbReference>
<evidence type="ECO:0000259" key="3">
    <source>
        <dbReference type="Pfam" id="PF16177"/>
    </source>
</evidence>
<dbReference type="InterPro" id="IPR000873">
    <property type="entry name" value="AMP-dep_synth/lig_dom"/>
</dbReference>
<feature type="domain" description="Acetyl-coenzyme A synthetase N-terminal" evidence="3">
    <location>
        <begin position="32"/>
        <end position="89"/>
    </location>
</feature>
<keyword evidence="5" id="KW-1185">Reference proteome</keyword>
<name>A0A8H5JL43_9HYPO</name>
<comment type="similarity">
    <text evidence="1">Belongs to the ATP-dependent AMP-binding enzyme family.</text>
</comment>
<gene>
    <name evidence="4" type="ORF">FMEXI_1641</name>
</gene>
<dbReference type="Gene3D" id="3.40.50.12780">
    <property type="entry name" value="N-terminal domain of ligase-like"/>
    <property type="match status" value="1"/>
</dbReference>
<dbReference type="InterPro" id="IPR042099">
    <property type="entry name" value="ANL_N_sf"/>
</dbReference>
<accession>A0A8H5JL43</accession>
<protein>
    <submittedName>
        <fullName evidence="4">Acetoacetate ligase</fullName>
    </submittedName>
</protein>